<evidence type="ECO:0000256" key="6">
    <source>
        <dbReference type="ARBA" id="ARBA00022723"/>
    </source>
</evidence>
<evidence type="ECO:0000256" key="9">
    <source>
        <dbReference type="ARBA" id="ARBA00025634"/>
    </source>
</evidence>
<name>A0A3G1KRQ2_FORW1</name>
<proteinExistence type="predicted"/>
<dbReference type="InterPro" id="IPR006805">
    <property type="entry name" value="Anth_synth_I_N"/>
</dbReference>
<dbReference type="InterPro" id="IPR015890">
    <property type="entry name" value="Chorismate_C"/>
</dbReference>
<dbReference type="SUPFAM" id="SSF56322">
    <property type="entry name" value="ADC synthase"/>
    <property type="match status" value="1"/>
</dbReference>
<dbReference type="NCBIfam" id="TIGR00553">
    <property type="entry name" value="pabB"/>
    <property type="match status" value="1"/>
</dbReference>
<evidence type="ECO:0000256" key="10">
    <source>
        <dbReference type="ARBA" id="ARBA00047683"/>
    </source>
</evidence>
<gene>
    <name evidence="13" type="ORF">DCMF_10505</name>
</gene>
<comment type="subunit">
    <text evidence="2">Heterotetramer consisting of two non-identical subunits: a beta subunit (TrpG) and a large alpha subunit (TrpE).</text>
</comment>
<dbReference type="InterPro" id="IPR019999">
    <property type="entry name" value="Anth_synth_I-like"/>
</dbReference>
<feature type="domain" description="Anthranilate synthase component I N-terminal" evidence="12">
    <location>
        <begin position="12"/>
        <end position="144"/>
    </location>
</feature>
<dbReference type="AlphaFoldDB" id="A0A3G1KRQ2"/>
<keyword evidence="14" id="KW-1185">Reference proteome</keyword>
<evidence type="ECO:0000256" key="4">
    <source>
        <dbReference type="ARBA" id="ARBA00020653"/>
    </source>
</evidence>
<evidence type="ECO:0000259" key="12">
    <source>
        <dbReference type="Pfam" id="PF04715"/>
    </source>
</evidence>
<evidence type="ECO:0000256" key="1">
    <source>
        <dbReference type="ARBA" id="ARBA00001946"/>
    </source>
</evidence>
<accession>A0A3G1KRQ2</accession>
<dbReference type="Pfam" id="PF04715">
    <property type="entry name" value="Anth_synt_I_N"/>
    <property type="match status" value="1"/>
</dbReference>
<protein>
    <recommendedName>
        <fullName evidence="4">Anthranilate synthase component 1</fullName>
        <ecNumber evidence="3">2.6.1.85</ecNumber>
    </recommendedName>
</protein>
<comment type="catalytic activity">
    <reaction evidence="10">
        <text>chorismate + L-glutamine = anthranilate + pyruvate + L-glutamate + H(+)</text>
        <dbReference type="Rhea" id="RHEA:21732"/>
        <dbReference type="ChEBI" id="CHEBI:15361"/>
        <dbReference type="ChEBI" id="CHEBI:15378"/>
        <dbReference type="ChEBI" id="CHEBI:16567"/>
        <dbReference type="ChEBI" id="CHEBI:29748"/>
        <dbReference type="ChEBI" id="CHEBI:29985"/>
        <dbReference type="ChEBI" id="CHEBI:58359"/>
        <dbReference type="EC" id="4.1.3.27"/>
    </reaction>
</comment>
<comment type="function">
    <text evidence="9">Part of a heterotetrameric complex that catalyzes the two-step biosynthesis of anthranilate, an intermediate in the biosynthesis of L-tryptophan. In the first step, the glutamine-binding beta subunit (TrpG) of anthranilate synthase (AS) provides the glutamine amidotransferase activity which generates ammonia as a substrate that, along with chorismate, is used in the second step, catalyzed by the large alpha subunit of AS (TrpE) to produce anthranilate. In the absence of TrpG, TrpE can synthesize anthranilate directly from chorismate and high concentrations of ammonia.</text>
</comment>
<keyword evidence="8" id="KW-0456">Lyase</keyword>
<dbReference type="InterPro" id="IPR005801">
    <property type="entry name" value="ADC_synthase"/>
</dbReference>
<dbReference type="EC" id="2.6.1.85" evidence="3"/>
<dbReference type="Gene3D" id="3.60.120.10">
    <property type="entry name" value="Anthranilate synthase"/>
    <property type="match status" value="1"/>
</dbReference>
<dbReference type="PANTHER" id="PTHR11236:SF48">
    <property type="entry name" value="ISOCHORISMATE SYNTHASE MENF"/>
    <property type="match status" value="1"/>
</dbReference>
<evidence type="ECO:0000256" key="3">
    <source>
        <dbReference type="ARBA" id="ARBA00013139"/>
    </source>
</evidence>
<dbReference type="RefSeq" id="WP_148134393.1">
    <property type="nucleotide sequence ID" value="NZ_CP017634.1"/>
</dbReference>
<evidence type="ECO:0000313" key="13">
    <source>
        <dbReference type="EMBL" id="ATW25141.1"/>
    </source>
</evidence>
<evidence type="ECO:0000259" key="11">
    <source>
        <dbReference type="Pfam" id="PF00425"/>
    </source>
</evidence>
<dbReference type="OrthoDB" id="9803598at2"/>
<evidence type="ECO:0000256" key="7">
    <source>
        <dbReference type="ARBA" id="ARBA00022842"/>
    </source>
</evidence>
<evidence type="ECO:0000313" key="14">
    <source>
        <dbReference type="Proteomes" id="UP000323521"/>
    </source>
</evidence>
<dbReference type="PANTHER" id="PTHR11236">
    <property type="entry name" value="AMINOBENZOATE/ANTHRANILATE SYNTHASE"/>
    <property type="match status" value="1"/>
</dbReference>
<dbReference type="InterPro" id="IPR005802">
    <property type="entry name" value="ADC_synth_comp_1"/>
</dbReference>
<feature type="domain" description="Chorismate-utilising enzyme C-terminal" evidence="11">
    <location>
        <begin position="196"/>
        <end position="449"/>
    </location>
</feature>
<evidence type="ECO:0000256" key="5">
    <source>
        <dbReference type="ARBA" id="ARBA00022679"/>
    </source>
</evidence>
<keyword evidence="5" id="KW-0808">Transferase</keyword>
<keyword evidence="6" id="KW-0479">Metal-binding</keyword>
<comment type="cofactor">
    <cofactor evidence="1">
        <name>Mg(2+)</name>
        <dbReference type="ChEBI" id="CHEBI:18420"/>
    </cofactor>
</comment>
<dbReference type="GO" id="GO:0009396">
    <property type="term" value="P:folic acid-containing compound biosynthetic process"/>
    <property type="evidence" value="ECO:0007669"/>
    <property type="project" value="InterPro"/>
</dbReference>
<reference evidence="13 14" key="1">
    <citation type="submission" date="2016-10" db="EMBL/GenBank/DDBJ databases">
        <title>Complete Genome Sequence of Peptococcaceae strain DCMF.</title>
        <authorList>
            <person name="Edwards R.J."/>
            <person name="Holland S.I."/>
            <person name="Deshpande N.P."/>
            <person name="Wong Y.K."/>
            <person name="Ertan H."/>
            <person name="Manefield M."/>
            <person name="Russell T.L."/>
            <person name="Lee M.J."/>
        </authorList>
    </citation>
    <scope>NUCLEOTIDE SEQUENCE [LARGE SCALE GENOMIC DNA]</scope>
    <source>
        <strain evidence="13 14">DCMF</strain>
    </source>
</reference>
<dbReference type="GO" id="GO:0000162">
    <property type="term" value="P:L-tryptophan biosynthetic process"/>
    <property type="evidence" value="ECO:0007669"/>
    <property type="project" value="TreeGrafter"/>
</dbReference>
<dbReference type="Pfam" id="PF00425">
    <property type="entry name" value="Chorismate_bind"/>
    <property type="match status" value="1"/>
</dbReference>
<dbReference type="GO" id="GO:0046820">
    <property type="term" value="F:4-amino-4-deoxychorismate synthase activity"/>
    <property type="evidence" value="ECO:0007669"/>
    <property type="project" value="UniProtKB-EC"/>
</dbReference>
<dbReference type="KEGG" id="fwa:DCMF_10505"/>
<evidence type="ECO:0000256" key="2">
    <source>
        <dbReference type="ARBA" id="ARBA00011575"/>
    </source>
</evidence>
<dbReference type="GO" id="GO:0004049">
    <property type="term" value="F:anthranilate synthase activity"/>
    <property type="evidence" value="ECO:0007669"/>
    <property type="project" value="UniProtKB-EC"/>
</dbReference>
<dbReference type="EMBL" id="CP017634">
    <property type="protein sequence ID" value="ATW25141.1"/>
    <property type="molecule type" value="Genomic_DNA"/>
</dbReference>
<keyword evidence="7" id="KW-0460">Magnesium</keyword>
<evidence type="ECO:0000256" key="8">
    <source>
        <dbReference type="ARBA" id="ARBA00023239"/>
    </source>
</evidence>
<sequence>MPLHKVLIEHNLSPAHIYEKIRHLPFPVLLESAMKHPDIGRYSFVAADPFLVMEVKKGACFINGTPHQGDPLVLLDGLIRQYQLSPAPDLPPFTGGAVGFFSYDFGWLFENLPDRTLDDVKTPDCMFCFYDTVFALDHEKNSLVICSSGFPELFEEKQRLRREKRARYFQKLLSRTEEAELPAFPVPAEMKCHFDQESYCAALKKVIDYILAGDIYQVNMTQRFSLPFAGSPFHLYRKLAHINPAPFAALLEWKAFAVVSASPERYLRVQDRQVETRPIKGTRPRGKTGEEDRQLRDELWNSAKDRAELTMIVDLERNDLGRVCIPGSVKVPELFRLEQYATVWHLVSTVEGNLKPGMTIFDVIKHSFPGGSITGAPKIRAMEIIEELEPVKRGIYTGSIGYIGFNGACDLNIVIRTFIIKDGMAHIQVGGGITADSDPPAEYQETLDKAKALFQSLGLSGGKKDESLA</sequence>
<dbReference type="GO" id="GO:0046872">
    <property type="term" value="F:metal ion binding"/>
    <property type="evidence" value="ECO:0007669"/>
    <property type="project" value="UniProtKB-KW"/>
</dbReference>
<dbReference type="Proteomes" id="UP000323521">
    <property type="component" value="Chromosome"/>
</dbReference>
<dbReference type="PRINTS" id="PR00095">
    <property type="entry name" value="ANTSNTHASEI"/>
</dbReference>
<organism evidence="13 14">
    <name type="scientific">Formimonas warabiya</name>
    <dbReference type="NCBI Taxonomy" id="1761012"/>
    <lineage>
        <taxon>Bacteria</taxon>
        <taxon>Bacillati</taxon>
        <taxon>Bacillota</taxon>
        <taxon>Clostridia</taxon>
        <taxon>Eubacteriales</taxon>
        <taxon>Peptococcaceae</taxon>
        <taxon>Candidatus Formimonas</taxon>
    </lineage>
</organism>